<evidence type="ECO:0000313" key="6">
    <source>
        <dbReference type="Proteomes" id="UP001552521"/>
    </source>
</evidence>
<dbReference type="RefSeq" id="WP_364593604.1">
    <property type="nucleotide sequence ID" value="NZ_JBFAQK010000018.1"/>
</dbReference>
<dbReference type="InterPro" id="IPR036390">
    <property type="entry name" value="WH_DNA-bd_sf"/>
</dbReference>
<dbReference type="SMART" id="SM00420">
    <property type="entry name" value="HTH_DEOR"/>
    <property type="match status" value="1"/>
</dbReference>
<dbReference type="Pfam" id="PF00455">
    <property type="entry name" value="DeoRC"/>
    <property type="match status" value="1"/>
</dbReference>
<dbReference type="PANTHER" id="PTHR30363">
    <property type="entry name" value="HTH-TYPE TRANSCRIPTIONAL REGULATOR SRLR-RELATED"/>
    <property type="match status" value="1"/>
</dbReference>
<gene>
    <name evidence="5" type="ORF">AB0K36_15365</name>
</gene>
<dbReference type="EMBL" id="JBFAQK010000018">
    <property type="protein sequence ID" value="MEV4682145.1"/>
    <property type="molecule type" value="Genomic_DNA"/>
</dbReference>
<dbReference type="PROSITE" id="PS00894">
    <property type="entry name" value="HTH_DEOR_1"/>
    <property type="match status" value="1"/>
</dbReference>
<dbReference type="SUPFAM" id="SSF100950">
    <property type="entry name" value="NagB/RpiA/CoA transferase-like"/>
    <property type="match status" value="1"/>
</dbReference>
<dbReference type="PRINTS" id="PR00037">
    <property type="entry name" value="HTHLACR"/>
</dbReference>
<dbReference type="SUPFAM" id="SSF46785">
    <property type="entry name" value="Winged helix' DNA-binding domain"/>
    <property type="match status" value="1"/>
</dbReference>
<name>A0ABV3HU81_9ACTN</name>
<evidence type="ECO:0000256" key="2">
    <source>
        <dbReference type="ARBA" id="ARBA00023125"/>
    </source>
</evidence>
<dbReference type="PROSITE" id="PS51000">
    <property type="entry name" value="HTH_DEOR_2"/>
    <property type="match status" value="1"/>
</dbReference>
<evidence type="ECO:0000259" key="4">
    <source>
        <dbReference type="PROSITE" id="PS51000"/>
    </source>
</evidence>
<feature type="domain" description="HTH deoR-type" evidence="4">
    <location>
        <begin position="3"/>
        <end position="58"/>
    </location>
</feature>
<dbReference type="InterPro" id="IPR014036">
    <property type="entry name" value="DeoR-like_C"/>
</dbReference>
<reference evidence="5 6" key="1">
    <citation type="submission" date="2024-06" db="EMBL/GenBank/DDBJ databases">
        <title>The Natural Products Discovery Center: Release of the First 8490 Sequenced Strains for Exploring Actinobacteria Biosynthetic Diversity.</title>
        <authorList>
            <person name="Kalkreuter E."/>
            <person name="Kautsar S.A."/>
            <person name="Yang D."/>
            <person name="Bader C.D."/>
            <person name="Teijaro C.N."/>
            <person name="Fluegel L."/>
            <person name="Davis C.M."/>
            <person name="Simpson J.R."/>
            <person name="Lauterbach L."/>
            <person name="Steele A.D."/>
            <person name="Gui C."/>
            <person name="Meng S."/>
            <person name="Li G."/>
            <person name="Viehrig K."/>
            <person name="Ye F."/>
            <person name="Su P."/>
            <person name="Kiefer A.F."/>
            <person name="Nichols A."/>
            <person name="Cepeda A.J."/>
            <person name="Yan W."/>
            <person name="Fan B."/>
            <person name="Jiang Y."/>
            <person name="Adhikari A."/>
            <person name="Zheng C.-J."/>
            <person name="Schuster L."/>
            <person name="Cowan T.M."/>
            <person name="Smanski M.J."/>
            <person name="Chevrette M.G."/>
            <person name="De Carvalho L.P.S."/>
            <person name="Shen B."/>
        </authorList>
    </citation>
    <scope>NUCLEOTIDE SEQUENCE [LARGE SCALE GENOMIC DNA]</scope>
    <source>
        <strain evidence="5 6">NPDC049344</strain>
    </source>
</reference>
<protein>
    <submittedName>
        <fullName evidence="5">DeoR/GlpR family DNA-binding transcription regulator</fullName>
    </submittedName>
</protein>
<dbReference type="InterPro" id="IPR036388">
    <property type="entry name" value="WH-like_DNA-bd_sf"/>
</dbReference>
<keyword evidence="2 5" id="KW-0238">DNA-binding</keyword>
<dbReference type="InterPro" id="IPR037171">
    <property type="entry name" value="NagB/RpiA_transferase-like"/>
</dbReference>
<organism evidence="5 6">
    <name type="scientific">Streptomyces kurssanovii</name>
    <dbReference type="NCBI Taxonomy" id="67312"/>
    <lineage>
        <taxon>Bacteria</taxon>
        <taxon>Bacillati</taxon>
        <taxon>Actinomycetota</taxon>
        <taxon>Actinomycetes</taxon>
        <taxon>Kitasatosporales</taxon>
        <taxon>Streptomycetaceae</taxon>
        <taxon>Streptomyces</taxon>
    </lineage>
</organism>
<dbReference type="Proteomes" id="UP001552521">
    <property type="component" value="Unassembled WGS sequence"/>
</dbReference>
<dbReference type="Gene3D" id="3.40.50.1360">
    <property type="match status" value="1"/>
</dbReference>
<evidence type="ECO:0000256" key="1">
    <source>
        <dbReference type="ARBA" id="ARBA00023015"/>
    </source>
</evidence>
<dbReference type="Gene3D" id="1.10.10.10">
    <property type="entry name" value="Winged helix-like DNA-binding domain superfamily/Winged helix DNA-binding domain"/>
    <property type="match status" value="1"/>
</dbReference>
<sequence>MSKHERWSRLLELLAAEGKLEVEEAATALEVSPATIRRDLDELAEQQMLVRTRGGAVAHGVSYELPLRYKSSRHASEKQRIAAAVAELIGEGDVVGLNGGTTTTEVARALALRAAGGRRELPDMTAPSLTVVTNALNIAGELAVRPQIKIVVTGGVARPQTYELVGPLTVGVLNEVVLDVAVLGVDGVDPRLGLMTHQEDEASISRLFAERARRVVVVTDSSKMGRRAFARICGLDRVDVLVTDSALPSEMAARLSEAGIKVHAV</sequence>
<keyword evidence="1" id="KW-0805">Transcription regulation</keyword>
<dbReference type="Pfam" id="PF08220">
    <property type="entry name" value="HTH_DeoR"/>
    <property type="match status" value="1"/>
</dbReference>
<proteinExistence type="predicted"/>
<dbReference type="InterPro" id="IPR001034">
    <property type="entry name" value="DeoR_HTH"/>
</dbReference>
<comment type="caution">
    <text evidence="5">The sequence shown here is derived from an EMBL/GenBank/DDBJ whole genome shotgun (WGS) entry which is preliminary data.</text>
</comment>
<dbReference type="InterPro" id="IPR018356">
    <property type="entry name" value="Tscrpt_reg_HTH_DeoR_CS"/>
</dbReference>
<dbReference type="PANTHER" id="PTHR30363:SF44">
    <property type="entry name" value="AGA OPERON TRANSCRIPTIONAL REPRESSOR-RELATED"/>
    <property type="match status" value="1"/>
</dbReference>
<dbReference type="GO" id="GO:0003677">
    <property type="term" value="F:DNA binding"/>
    <property type="evidence" value="ECO:0007669"/>
    <property type="project" value="UniProtKB-KW"/>
</dbReference>
<keyword evidence="6" id="KW-1185">Reference proteome</keyword>
<keyword evidence="3" id="KW-0804">Transcription</keyword>
<dbReference type="InterPro" id="IPR050313">
    <property type="entry name" value="Carb_Metab_HTH_regulators"/>
</dbReference>
<accession>A0ABV3HU81</accession>
<dbReference type="SMART" id="SM01134">
    <property type="entry name" value="DeoRC"/>
    <property type="match status" value="1"/>
</dbReference>
<evidence type="ECO:0000256" key="3">
    <source>
        <dbReference type="ARBA" id="ARBA00023163"/>
    </source>
</evidence>
<evidence type="ECO:0000313" key="5">
    <source>
        <dbReference type="EMBL" id="MEV4682145.1"/>
    </source>
</evidence>